<evidence type="ECO:0000313" key="2">
    <source>
        <dbReference type="EMBL" id="KAK5849865.1"/>
    </source>
</evidence>
<proteinExistence type="predicted"/>
<feature type="compositionally biased region" description="Polar residues" evidence="1">
    <location>
        <begin position="621"/>
        <end position="646"/>
    </location>
</feature>
<accession>A0AAN7WZ63</accession>
<feature type="region of interest" description="Disordered" evidence="1">
    <location>
        <begin position="835"/>
        <end position="864"/>
    </location>
</feature>
<dbReference type="EMBL" id="JAUZQC010000023">
    <property type="protein sequence ID" value="KAK5849865.1"/>
    <property type="molecule type" value="Genomic_DNA"/>
</dbReference>
<sequence length="934" mass="101882">MPAPKRGSSPDGTQPKIRKLDQDEDDLQSTTTPATNNTAADSRNIPAKSSIQSSPPKHSSKTISDPPVKKAKPLNATSASCGEALSQKANSNASLKRTASTESEDELSSDSGKTDPFRERYDGDKARCIRQYSNRFKAKRKAEESTSDPQETSQGSPSASDDPVQMEHNYGRFSDSSMEEINQEEKKESAPSVTELDVMSVNATQAESKESFVAGSAKASIDFECPADQMKREELKNVDGQKLNDNKAPASCRESLDSVTATAEGLVCITSEGGGNEKMDINNQTYIDNEIVVVAVETCCSTEEANPGSEVEEQVVERMNSADKSQTDVISETETKEASESVSKDKLDIKCKSKDEGQEASASADHIDVADKALSNETNVEGGVNPETKKNLTESVGNPDTQTDLSVKIQVTFKEESNIIHQVSHEVPDTITNSCEDVDKLARNSEEKLRDSERKGVEFLSTQTVAGPGSFAEHRSHEAIDKTTESCTEILTSNCEAVPEQNQSEVLSECVTDLEGRIDMETKIAEETVESAPKEDTLNREKNGGNDHVTQLPAVVEDTAETRIERENNYEEISNEAATMEIQIQKRQDASEHIPDVSTELNKDCVSNSEIMEIDANQNFECSSGPERQTTTASQILNPASSVEVQSQERPRDSERTADMSDKTQEHPVANCQEAKDEGRIDAESVGAAENRIEVEMQTIAAPEETSIIAPTVDMQSQEVTELTTAMSAKLHEDQEVENVGNPAPGVESIIEVDMQATSSEEIIDKAHALEIQSQNEVNIKAAATSMEISNIAETHAQVCQAVFEPVTDISEKALQTPEMNGNENKVTTVCVNQREIDLPTTTTREETSDPSTEAEAQNERGQEVNTLTTQVSVAKVFSEENKVITVCVDATDHRIEVDLQATTAVEFRINLLHWKHKARGAQRSMNSTLTKGI</sequence>
<organism evidence="2 3">
    <name type="scientific">Eleginops maclovinus</name>
    <name type="common">Patagonian blennie</name>
    <name type="synonym">Eleginus maclovinus</name>
    <dbReference type="NCBI Taxonomy" id="56733"/>
    <lineage>
        <taxon>Eukaryota</taxon>
        <taxon>Metazoa</taxon>
        <taxon>Chordata</taxon>
        <taxon>Craniata</taxon>
        <taxon>Vertebrata</taxon>
        <taxon>Euteleostomi</taxon>
        <taxon>Actinopterygii</taxon>
        <taxon>Neopterygii</taxon>
        <taxon>Teleostei</taxon>
        <taxon>Neoteleostei</taxon>
        <taxon>Acanthomorphata</taxon>
        <taxon>Eupercaria</taxon>
        <taxon>Perciformes</taxon>
        <taxon>Notothenioidei</taxon>
        <taxon>Eleginopidae</taxon>
        <taxon>Eleginops</taxon>
    </lineage>
</organism>
<feature type="compositionally biased region" description="Basic and acidic residues" evidence="1">
    <location>
        <begin position="647"/>
        <end position="666"/>
    </location>
</feature>
<gene>
    <name evidence="2" type="ORF">PBY51_014164</name>
</gene>
<feature type="region of interest" description="Disordered" evidence="1">
    <location>
        <begin position="318"/>
        <end position="345"/>
    </location>
</feature>
<reference evidence="2 3" key="1">
    <citation type="journal article" date="2023" name="Genes (Basel)">
        <title>Chromosome-Level Genome Assembly and Circadian Gene Repertoire of the Patagonia Blennie Eleginops maclovinus-The Closest Ancestral Proxy of Antarctic Cryonotothenioids.</title>
        <authorList>
            <person name="Cheng C.C."/>
            <person name="Rivera-Colon A.G."/>
            <person name="Minhas B.F."/>
            <person name="Wilson L."/>
            <person name="Rayamajhi N."/>
            <person name="Vargas-Chacoff L."/>
            <person name="Catchen J.M."/>
        </authorList>
    </citation>
    <scope>NUCLEOTIDE SEQUENCE [LARGE SCALE GENOMIC DNA]</scope>
    <source>
        <strain evidence="2">JMC-PN-2008</strain>
    </source>
</reference>
<feature type="region of interest" description="Disordered" evidence="1">
    <location>
        <begin position="1"/>
        <end position="196"/>
    </location>
</feature>
<keyword evidence="3" id="KW-1185">Reference proteome</keyword>
<name>A0AAN7WZ63_ELEMC</name>
<reference evidence="2 3" key="2">
    <citation type="journal article" date="2023" name="Mol. Biol. Evol.">
        <title>Genomics of Secondarily Temperate Adaptation in the Only Non-Antarctic Icefish.</title>
        <authorList>
            <person name="Rivera-Colon A.G."/>
            <person name="Rayamajhi N."/>
            <person name="Minhas B.F."/>
            <person name="Madrigal G."/>
            <person name="Bilyk K.T."/>
            <person name="Yoon V."/>
            <person name="Hune M."/>
            <person name="Gregory S."/>
            <person name="Cheng C.H.C."/>
            <person name="Catchen J.M."/>
        </authorList>
    </citation>
    <scope>NUCLEOTIDE SEQUENCE [LARGE SCALE GENOMIC DNA]</scope>
    <source>
        <strain evidence="2">JMC-PN-2008</strain>
    </source>
</reference>
<evidence type="ECO:0000256" key="1">
    <source>
        <dbReference type="SAM" id="MobiDB-lite"/>
    </source>
</evidence>
<feature type="compositionally biased region" description="Basic and acidic residues" evidence="1">
    <location>
        <begin position="333"/>
        <end position="345"/>
    </location>
</feature>
<feature type="compositionally biased region" description="Low complexity" evidence="1">
    <location>
        <begin position="48"/>
        <end position="57"/>
    </location>
</feature>
<feature type="region of interest" description="Disordered" evidence="1">
    <location>
        <begin position="375"/>
        <end position="401"/>
    </location>
</feature>
<feature type="compositionally biased region" description="Polar residues" evidence="1">
    <location>
        <begin position="322"/>
        <end position="332"/>
    </location>
</feature>
<comment type="caution">
    <text evidence="2">The sequence shown here is derived from an EMBL/GenBank/DDBJ whole genome shotgun (WGS) entry which is preliminary data.</text>
</comment>
<protein>
    <submittedName>
        <fullName evidence="2">Uncharacterized protein</fullName>
    </submittedName>
</protein>
<feature type="compositionally biased region" description="Basic and acidic residues" evidence="1">
    <location>
        <begin position="112"/>
        <end position="127"/>
    </location>
</feature>
<dbReference type="AlphaFoldDB" id="A0AAN7WZ63"/>
<feature type="compositionally biased region" description="Polar residues" evidence="1">
    <location>
        <begin position="87"/>
        <end position="98"/>
    </location>
</feature>
<evidence type="ECO:0000313" key="3">
    <source>
        <dbReference type="Proteomes" id="UP001346869"/>
    </source>
</evidence>
<dbReference type="Proteomes" id="UP001346869">
    <property type="component" value="Unassembled WGS sequence"/>
</dbReference>
<feature type="compositionally biased region" description="Polar residues" evidence="1">
    <location>
        <begin position="147"/>
        <end position="159"/>
    </location>
</feature>
<feature type="region of interest" description="Disordered" evidence="1">
    <location>
        <begin position="621"/>
        <end position="669"/>
    </location>
</feature>
<feature type="compositionally biased region" description="Low complexity" evidence="1">
    <location>
        <begin position="30"/>
        <end position="40"/>
    </location>
</feature>